<reference evidence="6 7" key="1">
    <citation type="submission" date="2023-07" db="EMBL/GenBank/DDBJ databases">
        <title>Genomic Encyclopedia of Type Strains, Phase IV (KMG-IV): sequencing the most valuable type-strain genomes for metagenomic binning, comparative biology and taxonomic classification.</title>
        <authorList>
            <person name="Goeker M."/>
        </authorList>
    </citation>
    <scope>NUCLEOTIDE SEQUENCE [LARGE SCALE GENOMIC DNA]</scope>
    <source>
        <strain evidence="6 7">DSM 19092</strain>
    </source>
</reference>
<keyword evidence="4" id="KW-1278">Translocase</keyword>
<keyword evidence="2" id="KW-0547">Nucleotide-binding</keyword>
<dbReference type="GO" id="GO:0005524">
    <property type="term" value="F:ATP binding"/>
    <property type="evidence" value="ECO:0007669"/>
    <property type="project" value="UniProtKB-KW"/>
</dbReference>
<dbReference type="Pfam" id="PF01955">
    <property type="entry name" value="CbiZ"/>
    <property type="match status" value="1"/>
</dbReference>
<evidence type="ECO:0000256" key="4">
    <source>
        <dbReference type="ARBA" id="ARBA00022967"/>
    </source>
</evidence>
<feature type="domain" description="ABC transporter" evidence="5">
    <location>
        <begin position="2"/>
        <end position="239"/>
    </location>
</feature>
<dbReference type="PROSITE" id="PS50893">
    <property type="entry name" value="ABC_TRANSPORTER_2"/>
    <property type="match status" value="1"/>
</dbReference>
<dbReference type="InterPro" id="IPR027417">
    <property type="entry name" value="P-loop_NTPase"/>
</dbReference>
<evidence type="ECO:0000256" key="3">
    <source>
        <dbReference type="ARBA" id="ARBA00022840"/>
    </source>
</evidence>
<dbReference type="InterPro" id="IPR003593">
    <property type="entry name" value="AAA+_ATPase"/>
</dbReference>
<keyword evidence="3 6" id="KW-0067">ATP-binding</keyword>
<evidence type="ECO:0000313" key="7">
    <source>
        <dbReference type="Proteomes" id="UP001225646"/>
    </source>
</evidence>
<dbReference type="Gene3D" id="3.40.50.300">
    <property type="entry name" value="P-loop containing nucleotide triphosphate hydrolases"/>
    <property type="match status" value="1"/>
</dbReference>
<dbReference type="InterPro" id="IPR017871">
    <property type="entry name" value="ABC_transporter-like_CS"/>
</dbReference>
<dbReference type="PANTHER" id="PTHR42794:SF1">
    <property type="entry name" value="HEMIN IMPORT ATP-BINDING PROTEIN HMUV"/>
    <property type="match status" value="1"/>
</dbReference>
<dbReference type="Pfam" id="PF00005">
    <property type="entry name" value="ABC_tran"/>
    <property type="match status" value="1"/>
</dbReference>
<keyword evidence="1" id="KW-0813">Transport</keyword>
<dbReference type="SMART" id="SM00382">
    <property type="entry name" value="AAA"/>
    <property type="match status" value="1"/>
</dbReference>
<keyword evidence="7" id="KW-1185">Reference proteome</keyword>
<dbReference type="RefSeq" id="WP_419152296.1">
    <property type="nucleotide sequence ID" value="NZ_JAUSTR010000010.1"/>
</dbReference>
<dbReference type="InterPro" id="IPR003439">
    <property type="entry name" value="ABC_transporter-like_ATP-bd"/>
</dbReference>
<dbReference type="PANTHER" id="PTHR42794">
    <property type="entry name" value="HEMIN IMPORT ATP-BINDING PROTEIN HMUV"/>
    <property type="match status" value="1"/>
</dbReference>
<comment type="caution">
    <text evidence="6">The sequence shown here is derived from an EMBL/GenBank/DDBJ whole genome shotgun (WGS) entry which is preliminary data.</text>
</comment>
<sequence>MLTVKNVSGGYHGVSIIENVSFHVKAGELFGILGPNGSGKTTLLKLISGVLPLKEGTIMLDGLPLSSYSPKKLAQKVSVLPQMTAQAFDYTVKETVSLGRYPFQKGLFKQWTQQDEEIVQEVMKQTNIFHLAQKSMHEISGGEKQRVFLAQALAQQPKVLLLDEPTNHLDISHQKNLLDQLKWWSKKFGLTVVSIFHDLNLASLYCDQILLLSNGKVKALDQPNHVLEEEVIKQVYEATIKKQPHPELPRPQLMLSSIEQKEHEWFIQRKDIKITNEIISYCAPIPLKTLSSAVIGAGFGWYTTFINRHVPKDYHCDDVQAEMEQFLLKHGFHPKETVGMMTAAKLEDVAIREMNEGNASIVVVVTAGVSNAVDVSKSFKHEVLFHPGTINTWILINGTLSDEAYIQAIMTATEAKTKAMHDENIIDNVTKTIATGTSTDSILVAAIQQGEIIPYAGPITTLGKIIGKGVYECTKEAIQTYKKRWDFHD</sequence>
<protein>
    <submittedName>
        <fullName evidence="6">Iron complex transport system ATP-binding protein</fullName>
    </submittedName>
</protein>
<dbReference type="EMBL" id="JAUSTR010000010">
    <property type="protein sequence ID" value="MDQ0163100.1"/>
    <property type="molecule type" value="Genomic_DNA"/>
</dbReference>
<dbReference type="InterPro" id="IPR002808">
    <property type="entry name" value="AdoCbi_amidolase"/>
</dbReference>
<dbReference type="CDD" id="cd03214">
    <property type="entry name" value="ABC_Iron-Siderophores_B12_Hemin"/>
    <property type="match status" value="1"/>
</dbReference>
<accession>A0ABT9VQF4</accession>
<evidence type="ECO:0000256" key="2">
    <source>
        <dbReference type="ARBA" id="ARBA00022741"/>
    </source>
</evidence>
<organism evidence="6 7">
    <name type="scientific">Aeribacillus alveayuensis</name>
    <dbReference type="NCBI Taxonomy" id="279215"/>
    <lineage>
        <taxon>Bacteria</taxon>
        <taxon>Bacillati</taxon>
        <taxon>Bacillota</taxon>
        <taxon>Bacilli</taxon>
        <taxon>Bacillales</taxon>
        <taxon>Bacillaceae</taxon>
        <taxon>Aeribacillus</taxon>
    </lineage>
</organism>
<proteinExistence type="predicted"/>
<evidence type="ECO:0000256" key="1">
    <source>
        <dbReference type="ARBA" id="ARBA00022448"/>
    </source>
</evidence>
<dbReference type="Proteomes" id="UP001225646">
    <property type="component" value="Unassembled WGS sequence"/>
</dbReference>
<evidence type="ECO:0000313" key="6">
    <source>
        <dbReference type="EMBL" id="MDQ0163100.1"/>
    </source>
</evidence>
<name>A0ABT9VQF4_9BACI</name>
<evidence type="ECO:0000259" key="5">
    <source>
        <dbReference type="PROSITE" id="PS50893"/>
    </source>
</evidence>
<dbReference type="PROSITE" id="PS00211">
    <property type="entry name" value="ABC_TRANSPORTER_1"/>
    <property type="match status" value="1"/>
</dbReference>
<dbReference type="SUPFAM" id="SSF52540">
    <property type="entry name" value="P-loop containing nucleoside triphosphate hydrolases"/>
    <property type="match status" value="1"/>
</dbReference>
<gene>
    <name evidence="6" type="ORF">J2S06_002178</name>
</gene>